<dbReference type="AlphaFoldDB" id="A0A3N2PZ54"/>
<protein>
    <submittedName>
        <fullName evidence="2">Uncharacterized protein</fullName>
    </submittedName>
</protein>
<evidence type="ECO:0000313" key="3">
    <source>
        <dbReference type="Proteomes" id="UP000272025"/>
    </source>
</evidence>
<feature type="region of interest" description="Disordered" evidence="1">
    <location>
        <begin position="1"/>
        <end position="49"/>
    </location>
</feature>
<feature type="compositionally biased region" description="Low complexity" evidence="1">
    <location>
        <begin position="70"/>
        <end position="104"/>
    </location>
</feature>
<dbReference type="PANTHER" id="PTHR42053:SF1">
    <property type="match status" value="1"/>
</dbReference>
<reference evidence="2 3" key="1">
    <citation type="journal article" date="2018" name="Mol. Ecol.">
        <title>The obligate alkalophilic soda-lake fungus Sodiomyces alkalinus has shifted to a protein diet.</title>
        <authorList>
            <person name="Grum-Grzhimaylo A.A."/>
            <person name="Falkoski D.L."/>
            <person name="van den Heuvel J."/>
            <person name="Valero-Jimenez C.A."/>
            <person name="Min B."/>
            <person name="Choi I.G."/>
            <person name="Lipzen A."/>
            <person name="Daum C.G."/>
            <person name="Aanen D.K."/>
            <person name="Tsang A."/>
            <person name="Henrissat B."/>
            <person name="Bilanenko E.N."/>
            <person name="de Vries R.P."/>
            <person name="van Kan J.A.L."/>
            <person name="Grigoriev I.V."/>
            <person name="Debets A.J.M."/>
        </authorList>
    </citation>
    <scope>NUCLEOTIDE SEQUENCE [LARGE SCALE GENOMIC DNA]</scope>
    <source>
        <strain evidence="2 3">F11</strain>
    </source>
</reference>
<dbReference type="STRING" id="1314773.A0A3N2PZ54"/>
<feature type="compositionally biased region" description="Polar residues" evidence="1">
    <location>
        <begin position="11"/>
        <end position="20"/>
    </location>
</feature>
<dbReference type="RefSeq" id="XP_028467568.1">
    <property type="nucleotide sequence ID" value="XM_028609781.1"/>
</dbReference>
<organism evidence="2 3">
    <name type="scientific">Sodiomyces alkalinus (strain CBS 110278 / VKM F-3762 / F11)</name>
    <name type="common">Alkaliphilic filamentous fungus</name>
    <dbReference type="NCBI Taxonomy" id="1314773"/>
    <lineage>
        <taxon>Eukaryota</taxon>
        <taxon>Fungi</taxon>
        <taxon>Dikarya</taxon>
        <taxon>Ascomycota</taxon>
        <taxon>Pezizomycotina</taxon>
        <taxon>Sordariomycetes</taxon>
        <taxon>Hypocreomycetidae</taxon>
        <taxon>Glomerellales</taxon>
        <taxon>Plectosphaerellaceae</taxon>
        <taxon>Sodiomyces</taxon>
    </lineage>
</organism>
<feature type="compositionally biased region" description="Basic residues" evidence="1">
    <location>
        <begin position="138"/>
        <end position="147"/>
    </location>
</feature>
<proteinExistence type="predicted"/>
<dbReference type="Proteomes" id="UP000272025">
    <property type="component" value="Unassembled WGS sequence"/>
</dbReference>
<dbReference type="PANTHER" id="PTHR42053">
    <property type="match status" value="1"/>
</dbReference>
<evidence type="ECO:0000313" key="2">
    <source>
        <dbReference type="EMBL" id="ROT39762.1"/>
    </source>
</evidence>
<name>A0A3N2PZ54_SODAK</name>
<gene>
    <name evidence="2" type="ORF">SODALDRAFT_323099</name>
</gene>
<evidence type="ECO:0000256" key="1">
    <source>
        <dbReference type="SAM" id="MobiDB-lite"/>
    </source>
</evidence>
<feature type="region of interest" description="Disordered" evidence="1">
    <location>
        <begin position="138"/>
        <end position="167"/>
    </location>
</feature>
<accession>A0A3N2PZ54</accession>
<feature type="compositionally biased region" description="Basic residues" evidence="1">
    <location>
        <begin position="256"/>
        <end position="267"/>
    </location>
</feature>
<dbReference type="EMBL" id="ML119053">
    <property type="protein sequence ID" value="ROT39762.1"/>
    <property type="molecule type" value="Genomic_DNA"/>
</dbReference>
<feature type="compositionally biased region" description="Low complexity" evidence="1">
    <location>
        <begin position="26"/>
        <end position="38"/>
    </location>
</feature>
<feature type="region of interest" description="Disordered" evidence="1">
    <location>
        <begin position="246"/>
        <end position="267"/>
    </location>
</feature>
<feature type="compositionally biased region" description="Polar residues" evidence="1">
    <location>
        <begin position="108"/>
        <end position="120"/>
    </location>
</feature>
<sequence length="267" mass="28092">MPANTKPKLPQLTTPVSATFPSEAVLSTAPSTSTPLSAKPMSACSYYPPAAKTPISPPTAYTDFLKSVSAGSLSPSTLTPPNSGSSSSSSSSSASGPATSGESPMASPASSDSEPSTATSDRTDCSCKCDVHHHHQHHHHHHHHRNLKGPATAPVVPPSPFTQSLPMSAPPNGADSFPSLKIPVSPAFSYLDSPRSATPTTARSPFSARSVHSVFDWDAVLKARKKPSRTSVRHVSQVVTRTVTYHATPRMNPAPRGKRRKVEHTPS</sequence>
<dbReference type="OrthoDB" id="5405654at2759"/>
<feature type="region of interest" description="Disordered" evidence="1">
    <location>
        <begin position="70"/>
        <end position="124"/>
    </location>
</feature>
<dbReference type="GeneID" id="39578259"/>
<keyword evidence="3" id="KW-1185">Reference proteome</keyword>